<dbReference type="Proteomes" id="UP000003022">
    <property type="component" value="Unassembled WGS sequence"/>
</dbReference>
<feature type="domain" description="DUF6895" evidence="2">
    <location>
        <begin position="19"/>
        <end position="301"/>
    </location>
</feature>
<feature type="compositionally biased region" description="Low complexity" evidence="1">
    <location>
        <begin position="310"/>
        <end position="319"/>
    </location>
</feature>
<dbReference type="InterPro" id="IPR054190">
    <property type="entry name" value="DUF6895"/>
</dbReference>
<organism evidence="3 4">
    <name type="scientific">Streptomyces griseoaurantiacus M045</name>
    <dbReference type="NCBI Taxonomy" id="996637"/>
    <lineage>
        <taxon>Bacteria</taxon>
        <taxon>Bacillati</taxon>
        <taxon>Actinomycetota</taxon>
        <taxon>Actinomycetes</taxon>
        <taxon>Kitasatosporales</taxon>
        <taxon>Streptomycetaceae</taxon>
        <taxon>Streptomyces</taxon>
        <taxon>Streptomyces aurantiacus group</taxon>
    </lineage>
</organism>
<evidence type="ECO:0000313" key="3">
    <source>
        <dbReference type="EMBL" id="EGG46380.1"/>
    </source>
</evidence>
<sequence>MTCTAPPVLPETGAARVGAAALAWLSAHREEFALDAHALSAHGDVDTSWKPLGELAQVCGRVRERTGPADPCHRTAADLLDFAWRQTGEGRLFTALQRLEPFATYPLEVYAAFASAGLRHTGYERAAATVAGTRGWRATEQDPNRRLGVLNSERHSGIPRHGPLAPALRRTWLGALPEPWTFERAAGYTLTHVVFHLTDWGRTPEGVPPDLTGYLGHWLPPWLDTCLEGQAWDLACELTAVAASLPAPPDRALLREAWARLARAQHADGSLPEAGGTEDLPAPSGFRGCYHSTLMAAFAAALTTARLGETGTPAAKAPGTPAPGTPAPGTPAPGTPAPVPTAPATTRSTPR</sequence>
<proteinExistence type="predicted"/>
<dbReference type="AlphaFoldDB" id="F3NJW9"/>
<evidence type="ECO:0000256" key="1">
    <source>
        <dbReference type="SAM" id="MobiDB-lite"/>
    </source>
</evidence>
<evidence type="ECO:0000313" key="4">
    <source>
        <dbReference type="Proteomes" id="UP000003022"/>
    </source>
</evidence>
<dbReference type="RefSeq" id="WP_006141202.1">
    <property type="nucleotide sequence ID" value="NZ_AEYX01000037.1"/>
</dbReference>
<comment type="caution">
    <text evidence="3">The sequence shown here is derived from an EMBL/GenBank/DDBJ whole genome shotgun (WGS) entry which is preliminary data.</text>
</comment>
<gene>
    <name evidence="3" type="ORF">SGM_3433</name>
</gene>
<dbReference type="eggNOG" id="ENOG5030UE2">
    <property type="taxonomic scope" value="Bacteria"/>
</dbReference>
<dbReference type="Pfam" id="PF21836">
    <property type="entry name" value="DUF6895"/>
    <property type="match status" value="1"/>
</dbReference>
<reference evidence="3 4" key="1">
    <citation type="journal article" date="2011" name="J. Bacteriol.">
        <title>Draft genome sequence of the marine bacterium Streptomyces griseoaurantiacus M045, which produces novel manumycin-type antibiotics with a pABA core component.</title>
        <authorList>
            <person name="Li F."/>
            <person name="Jiang P."/>
            <person name="Zheng H."/>
            <person name="Wang S."/>
            <person name="Zhao G."/>
            <person name="Qin S."/>
            <person name="Liu Z."/>
        </authorList>
    </citation>
    <scope>NUCLEOTIDE SEQUENCE [LARGE SCALE GENOMIC DNA]</scope>
    <source>
        <strain evidence="3 4">M045</strain>
    </source>
</reference>
<dbReference type="EMBL" id="AEYX01000037">
    <property type="protein sequence ID" value="EGG46380.1"/>
    <property type="molecule type" value="Genomic_DNA"/>
</dbReference>
<feature type="compositionally biased region" description="Low complexity" evidence="1">
    <location>
        <begin position="342"/>
        <end position="351"/>
    </location>
</feature>
<evidence type="ECO:0000259" key="2">
    <source>
        <dbReference type="Pfam" id="PF21836"/>
    </source>
</evidence>
<feature type="compositionally biased region" description="Pro residues" evidence="1">
    <location>
        <begin position="320"/>
        <end position="341"/>
    </location>
</feature>
<dbReference type="STRING" id="996637.SGM_3433"/>
<feature type="region of interest" description="Disordered" evidence="1">
    <location>
        <begin position="310"/>
        <end position="351"/>
    </location>
</feature>
<keyword evidence="4" id="KW-1185">Reference proteome</keyword>
<accession>F3NJW9</accession>
<name>F3NJW9_9ACTN</name>
<protein>
    <recommendedName>
        <fullName evidence="2">DUF6895 domain-containing protein</fullName>
    </recommendedName>
</protein>